<evidence type="ECO:0000256" key="1">
    <source>
        <dbReference type="SAM" id="Phobius"/>
    </source>
</evidence>
<dbReference type="EMBL" id="JBDLBR010000003">
    <property type="protein sequence ID" value="MEN7537831.1"/>
    <property type="molecule type" value="Genomic_DNA"/>
</dbReference>
<dbReference type="RefSeq" id="WP_346785272.1">
    <property type="nucleotide sequence ID" value="NZ_JBDLBR010000003.1"/>
</dbReference>
<evidence type="ECO:0000313" key="3">
    <source>
        <dbReference type="Proteomes" id="UP001484535"/>
    </source>
</evidence>
<organism evidence="2 3">
    <name type="scientific">Aurantiacibacter flavus</name>
    <dbReference type="NCBI Taxonomy" id="3145232"/>
    <lineage>
        <taxon>Bacteria</taxon>
        <taxon>Pseudomonadati</taxon>
        <taxon>Pseudomonadota</taxon>
        <taxon>Alphaproteobacteria</taxon>
        <taxon>Sphingomonadales</taxon>
        <taxon>Erythrobacteraceae</taxon>
        <taxon>Aurantiacibacter</taxon>
    </lineage>
</organism>
<name>A0ABV0CYQ0_9SPHN</name>
<reference evidence="2 3" key="1">
    <citation type="submission" date="2024-05" db="EMBL/GenBank/DDBJ databases">
        <authorList>
            <person name="Park S."/>
        </authorList>
    </citation>
    <scope>NUCLEOTIDE SEQUENCE [LARGE SCALE GENOMIC DNA]</scope>
    <source>
        <strain evidence="2 3">DGU5</strain>
    </source>
</reference>
<protein>
    <submittedName>
        <fullName evidence="2">PepSY-associated TM helix domain-containing protein</fullName>
    </submittedName>
</protein>
<dbReference type="PANTHER" id="PTHR40115:SF1">
    <property type="entry name" value="INNER MEMBRANE PROTEIN WITH PEPSY TM HELIX"/>
    <property type="match status" value="1"/>
</dbReference>
<keyword evidence="1" id="KW-0472">Membrane</keyword>
<keyword evidence="1" id="KW-1133">Transmembrane helix</keyword>
<sequence>MISAIRKGTQKSEAGSRSLRASFWRRQLRQWHWISSALCLALVFLFAVTGFTLNHAASLEAEGVSTQAEFDLPATLVADLSAIEGEAELTAAQARAIQDATGVDLSGRVARNEYGEMIFDLARPGKDASLILDLNAAMAYSDQIDRGTIAKLNDLHKGRHAGAVWSLMIDFAAACFVVFAVTGFGLLWLQARMQPATWPLATLGAVLPLIAYILFVHA</sequence>
<proteinExistence type="predicted"/>
<dbReference type="Proteomes" id="UP001484535">
    <property type="component" value="Unassembled WGS sequence"/>
</dbReference>
<accession>A0ABV0CYQ0</accession>
<keyword evidence="1" id="KW-0812">Transmembrane</keyword>
<evidence type="ECO:0000313" key="2">
    <source>
        <dbReference type="EMBL" id="MEN7537831.1"/>
    </source>
</evidence>
<feature type="transmembrane region" description="Helical" evidence="1">
    <location>
        <begin position="33"/>
        <end position="53"/>
    </location>
</feature>
<dbReference type="PANTHER" id="PTHR40115">
    <property type="entry name" value="INNER MEMBRANE PROTEIN WITH PEPSY TM HELIX"/>
    <property type="match status" value="1"/>
</dbReference>
<gene>
    <name evidence="2" type="ORF">ABDJ38_11660</name>
</gene>
<feature type="transmembrane region" description="Helical" evidence="1">
    <location>
        <begin position="196"/>
        <end position="215"/>
    </location>
</feature>
<feature type="transmembrane region" description="Helical" evidence="1">
    <location>
        <begin position="163"/>
        <end position="189"/>
    </location>
</feature>
<keyword evidence="3" id="KW-1185">Reference proteome</keyword>
<comment type="caution">
    <text evidence="2">The sequence shown here is derived from an EMBL/GenBank/DDBJ whole genome shotgun (WGS) entry which is preliminary data.</text>
</comment>
<dbReference type="Pfam" id="PF16357">
    <property type="entry name" value="PepSY_TM_like_2"/>
    <property type="match status" value="1"/>
</dbReference>
<dbReference type="InterPro" id="IPR032307">
    <property type="entry name" value="PepSY_TM-like_2"/>
</dbReference>